<dbReference type="EMBL" id="KZ988030">
    <property type="protein sequence ID" value="RKP13399.1"/>
    <property type="molecule type" value="Genomic_DNA"/>
</dbReference>
<organism evidence="1 3">
    <name type="scientific">Piptocephalis cylindrospora</name>
    <dbReference type="NCBI Taxonomy" id="1907219"/>
    <lineage>
        <taxon>Eukaryota</taxon>
        <taxon>Fungi</taxon>
        <taxon>Fungi incertae sedis</taxon>
        <taxon>Zoopagomycota</taxon>
        <taxon>Zoopagomycotina</taxon>
        <taxon>Zoopagomycetes</taxon>
        <taxon>Zoopagales</taxon>
        <taxon>Piptocephalidaceae</taxon>
        <taxon>Piptocephalis</taxon>
    </lineage>
</organism>
<protein>
    <submittedName>
        <fullName evidence="1">Uncharacterized protein</fullName>
    </submittedName>
</protein>
<dbReference type="Proteomes" id="UP000267251">
    <property type="component" value="Unassembled WGS sequence"/>
</dbReference>
<gene>
    <name evidence="1" type="ORF">BJ684DRAFT_1347</name>
    <name evidence="2" type="ORF">BJ684DRAFT_4152</name>
</gene>
<reference evidence="1" key="2">
    <citation type="submission" date="2018-06" db="EMBL/GenBank/DDBJ databases">
        <title>Leveraging single-cell genomics to expand the Fungal Tree of Life.</title>
        <authorList>
            <consortium name="DOE Joint Genome Institute"/>
            <person name="Ahrendt S.R."/>
            <person name="Quandt C.A."/>
            <person name="Ciobanu D."/>
            <person name="Clum A."/>
            <person name="Salamov A."/>
            <person name="Andreopoulos B."/>
            <person name="Cheng J.-F."/>
            <person name="Woyke T."/>
            <person name="Pelin A."/>
            <person name="Henrissat B."/>
            <person name="Reynolds N."/>
            <person name="Benny G.L."/>
            <person name="Smith M.E."/>
            <person name="James T.Y."/>
            <person name="Grigoriev I.V."/>
        </authorList>
    </citation>
    <scope>NUCLEOTIDE SEQUENCE</scope>
    <source>
        <strain evidence="1">RSA 2659</strain>
    </source>
</reference>
<name>A0A4V1IY57_9FUNG</name>
<accession>A0A4V1IY57</accession>
<dbReference type="GO" id="GO:0006511">
    <property type="term" value="P:ubiquitin-dependent protein catabolic process"/>
    <property type="evidence" value="ECO:0007669"/>
    <property type="project" value="TreeGrafter"/>
</dbReference>
<dbReference type="PANTHER" id="PTHR47442:SF1">
    <property type="entry name" value="MYND-TYPE ZINC FINGER PROTEIN MUB1"/>
    <property type="match status" value="1"/>
</dbReference>
<proteinExistence type="predicted"/>
<dbReference type="InterPro" id="IPR051664">
    <property type="entry name" value="MYND-type_zinc_finger"/>
</dbReference>
<dbReference type="EMBL" id="KZ987923">
    <property type="protein sequence ID" value="RKP13897.1"/>
    <property type="molecule type" value="Genomic_DNA"/>
</dbReference>
<dbReference type="GO" id="GO:1990304">
    <property type="term" value="C:MUB1-RAD6-UBR2 ubiquitin ligase complex"/>
    <property type="evidence" value="ECO:0007669"/>
    <property type="project" value="TreeGrafter"/>
</dbReference>
<dbReference type="PANTHER" id="PTHR47442">
    <property type="entry name" value="MYND-TYPE ZINC FINGER PROTEIN MUB1"/>
    <property type="match status" value="1"/>
</dbReference>
<evidence type="ECO:0000313" key="3">
    <source>
        <dbReference type="Proteomes" id="UP000267251"/>
    </source>
</evidence>
<feature type="non-terminal residue" evidence="1">
    <location>
        <position position="126"/>
    </location>
</feature>
<dbReference type="OrthoDB" id="5594178at2759"/>
<dbReference type="GO" id="GO:0007163">
    <property type="term" value="P:establishment or maintenance of cell polarity"/>
    <property type="evidence" value="ECO:0007669"/>
    <property type="project" value="TreeGrafter"/>
</dbReference>
<evidence type="ECO:0000313" key="1">
    <source>
        <dbReference type="EMBL" id="RKP13399.1"/>
    </source>
</evidence>
<evidence type="ECO:0000313" key="2">
    <source>
        <dbReference type="EMBL" id="RKP13897.1"/>
    </source>
</evidence>
<reference evidence="3" key="1">
    <citation type="journal article" date="2018" name="Nat. Microbiol.">
        <title>Leveraging single-cell genomics to expand the fungal tree of life.</title>
        <authorList>
            <person name="Ahrendt S.R."/>
            <person name="Quandt C.A."/>
            <person name="Ciobanu D."/>
            <person name="Clum A."/>
            <person name="Salamov A."/>
            <person name="Andreopoulos B."/>
            <person name="Cheng J.F."/>
            <person name="Woyke T."/>
            <person name="Pelin A."/>
            <person name="Henrissat B."/>
            <person name="Reynolds N.K."/>
            <person name="Benny G.L."/>
            <person name="Smith M.E."/>
            <person name="James T.Y."/>
            <person name="Grigoriev I.V."/>
        </authorList>
    </citation>
    <scope>NUCLEOTIDE SEQUENCE [LARGE SCALE GENOMIC DNA]</scope>
</reference>
<sequence>MRESNYCSVQHSRAALTLSPNHYDRRALDVTADLPLLNTLTHLSALTSSSSAVREVLTTDGGLERLIRLLDQTPRMNPKDRTTAWRWTLAWHSVVNVGIRGTERVRFRVEQAGGIRLAVTVLDGYL</sequence>
<keyword evidence="3" id="KW-1185">Reference proteome</keyword>
<dbReference type="AlphaFoldDB" id="A0A4V1IY57"/>